<accession>A0A3N1HT54</accession>
<keyword evidence="1" id="KW-1133">Transmembrane helix</keyword>
<proteinExistence type="predicted"/>
<comment type="caution">
    <text evidence="2">The sequence shown here is derived from an EMBL/GenBank/DDBJ whole genome shotgun (WGS) entry which is preliminary data.</text>
</comment>
<feature type="transmembrane region" description="Helical" evidence="1">
    <location>
        <begin position="30"/>
        <end position="51"/>
    </location>
</feature>
<reference evidence="2 3" key="1">
    <citation type="journal article" date="2015" name="Stand. Genomic Sci.">
        <title>Genomic Encyclopedia of Bacterial and Archaeal Type Strains, Phase III: the genomes of soil and plant-associated and newly described type strains.</title>
        <authorList>
            <person name="Whitman W.B."/>
            <person name="Woyke T."/>
            <person name="Klenk H.P."/>
            <person name="Zhou Y."/>
            <person name="Lilburn T.G."/>
            <person name="Beck B.J."/>
            <person name="De Vos P."/>
            <person name="Vandamme P."/>
            <person name="Eisen J.A."/>
            <person name="Garrity G."/>
            <person name="Hugenholtz P."/>
            <person name="Kyrpides N.C."/>
        </authorList>
    </citation>
    <scope>NUCLEOTIDE SEQUENCE [LARGE SCALE GENOMIC DNA]</scope>
    <source>
        <strain evidence="2 3">CECT 7306</strain>
    </source>
</reference>
<evidence type="ECO:0000313" key="3">
    <source>
        <dbReference type="Proteomes" id="UP000276232"/>
    </source>
</evidence>
<keyword evidence="1" id="KW-0472">Membrane</keyword>
<dbReference type="InParanoid" id="A0A3N1HT54"/>
<dbReference type="AlphaFoldDB" id="A0A3N1HT54"/>
<name>A0A3N1HT54_9ACTN</name>
<evidence type="ECO:0000256" key="1">
    <source>
        <dbReference type="SAM" id="Phobius"/>
    </source>
</evidence>
<organism evidence="2 3">
    <name type="scientific">Pseudokineococcus lusitanus</name>
    <dbReference type="NCBI Taxonomy" id="763993"/>
    <lineage>
        <taxon>Bacteria</taxon>
        <taxon>Bacillati</taxon>
        <taxon>Actinomycetota</taxon>
        <taxon>Actinomycetes</taxon>
        <taxon>Kineosporiales</taxon>
        <taxon>Kineosporiaceae</taxon>
        <taxon>Pseudokineococcus</taxon>
    </lineage>
</organism>
<evidence type="ECO:0000313" key="2">
    <source>
        <dbReference type="EMBL" id="ROP45572.1"/>
    </source>
</evidence>
<dbReference type="EMBL" id="RJKN01000001">
    <property type="protein sequence ID" value="ROP45572.1"/>
    <property type="molecule type" value="Genomic_DNA"/>
</dbReference>
<dbReference type="Proteomes" id="UP000276232">
    <property type="component" value="Unassembled WGS sequence"/>
</dbReference>
<protein>
    <submittedName>
        <fullName evidence="2">Uncharacterized protein</fullName>
    </submittedName>
</protein>
<sequence length="63" mass="6527">MRLAARHDAAVSAADPSSPLVVVLPHVGEALVAAPVAVLVVAAAVGVVLQVRERRRRAASRRP</sequence>
<gene>
    <name evidence="2" type="ORF">EDC03_0176</name>
</gene>
<keyword evidence="1" id="KW-0812">Transmembrane</keyword>
<keyword evidence="3" id="KW-1185">Reference proteome</keyword>